<dbReference type="AlphaFoldDB" id="A0AAN4YK50"/>
<name>A0AAN4YK50_ASPOZ</name>
<dbReference type="SUPFAM" id="SSF103473">
    <property type="entry name" value="MFS general substrate transporter"/>
    <property type="match status" value="1"/>
</dbReference>
<dbReference type="InterPro" id="IPR050360">
    <property type="entry name" value="MFS_Sugar_Transporters"/>
</dbReference>
<keyword evidence="4 6" id="KW-0472">Membrane</keyword>
<feature type="transmembrane region" description="Helical" evidence="6">
    <location>
        <begin position="342"/>
        <end position="360"/>
    </location>
</feature>
<dbReference type="GO" id="GO:0005351">
    <property type="term" value="F:carbohydrate:proton symporter activity"/>
    <property type="evidence" value="ECO:0007669"/>
    <property type="project" value="TreeGrafter"/>
</dbReference>
<feature type="transmembrane region" description="Helical" evidence="6">
    <location>
        <begin position="211"/>
        <end position="235"/>
    </location>
</feature>
<dbReference type="PROSITE" id="PS00217">
    <property type="entry name" value="SUGAR_TRANSPORT_2"/>
    <property type="match status" value="1"/>
</dbReference>
<feature type="transmembrane region" description="Helical" evidence="6">
    <location>
        <begin position="247"/>
        <end position="267"/>
    </location>
</feature>
<reference evidence="7" key="1">
    <citation type="submission" date="2023-04" db="EMBL/GenBank/DDBJ databases">
        <title>Aspergillus oryzae NBRC 4228.</title>
        <authorList>
            <person name="Ichikawa N."/>
            <person name="Sato H."/>
            <person name="Tonouchi N."/>
        </authorList>
    </citation>
    <scope>NUCLEOTIDE SEQUENCE</scope>
    <source>
        <strain evidence="7">NBRC 4228</strain>
    </source>
</reference>
<dbReference type="PANTHER" id="PTHR48022">
    <property type="entry name" value="PLASTIDIC GLUCOSE TRANSPORTER 4"/>
    <property type="match status" value="1"/>
</dbReference>
<sequence>MTSDTEKETSALELEAQPNSKPGPVYDGDEKVDYDRAGALEAEQAEHNMTVLEAVKAYPAASWWAFVMSFTIFIATQQFANDFGVWSDNTGKYIIEASWQSAFQCSGPVGAFIGVFIAGPITSRIGYRWATIGGLMFLNAFIFIFYFGNSNGMFFASQILEGLPWGIFIANAPAYCAEIVPMRLRAPATQMLQMFWATNTRPEAGMADNTAFALGLVTSALQLIMVMLSWILTTYLGRRTIYVYGQLINCGFLVALGIAASVGSSIAASNAQASLGLIVSVLFCLGPAPASWVIIGETSSVRLRPLTTGIGRGAYYVVNIPCIFLSSYMLNDDKWALGGKSGYVWAGTAFICTAGAWWWVPEMKNRSFREIDILFRRKVPARKWKQTVVDLRDDE</sequence>
<evidence type="ECO:0000256" key="3">
    <source>
        <dbReference type="ARBA" id="ARBA00022989"/>
    </source>
</evidence>
<evidence type="ECO:0000256" key="1">
    <source>
        <dbReference type="ARBA" id="ARBA00004141"/>
    </source>
</evidence>
<organism evidence="7 8">
    <name type="scientific">Aspergillus oryzae</name>
    <name type="common">Yellow koji mold</name>
    <dbReference type="NCBI Taxonomy" id="5062"/>
    <lineage>
        <taxon>Eukaryota</taxon>
        <taxon>Fungi</taxon>
        <taxon>Dikarya</taxon>
        <taxon>Ascomycota</taxon>
        <taxon>Pezizomycotina</taxon>
        <taxon>Eurotiomycetes</taxon>
        <taxon>Eurotiomycetidae</taxon>
        <taxon>Eurotiales</taxon>
        <taxon>Aspergillaceae</taxon>
        <taxon>Aspergillus</taxon>
        <taxon>Aspergillus subgen. Circumdati</taxon>
    </lineage>
</organism>
<feature type="transmembrane region" description="Helical" evidence="6">
    <location>
        <begin position="273"/>
        <end position="294"/>
    </location>
</feature>
<evidence type="ECO:0000256" key="4">
    <source>
        <dbReference type="ARBA" id="ARBA00023136"/>
    </source>
</evidence>
<feature type="compositionally biased region" description="Basic and acidic residues" evidence="5">
    <location>
        <begin position="1"/>
        <end position="10"/>
    </location>
</feature>
<evidence type="ECO:0000256" key="6">
    <source>
        <dbReference type="SAM" id="Phobius"/>
    </source>
</evidence>
<feature type="transmembrane region" description="Helical" evidence="6">
    <location>
        <begin position="314"/>
        <end position="330"/>
    </location>
</feature>
<feature type="transmembrane region" description="Helical" evidence="6">
    <location>
        <begin position="57"/>
        <end position="77"/>
    </location>
</feature>
<evidence type="ECO:0000256" key="2">
    <source>
        <dbReference type="ARBA" id="ARBA00022692"/>
    </source>
</evidence>
<proteinExistence type="predicted"/>
<comment type="subcellular location">
    <subcellularLocation>
        <location evidence="1">Membrane</location>
        <topology evidence="1">Multi-pass membrane protein</topology>
    </subcellularLocation>
</comment>
<accession>A0AAN4YK50</accession>
<dbReference type="EMBL" id="BSYA01000037">
    <property type="protein sequence ID" value="GMG27700.1"/>
    <property type="molecule type" value="Genomic_DNA"/>
</dbReference>
<keyword evidence="2 6" id="KW-0812">Transmembrane</keyword>
<dbReference type="PANTHER" id="PTHR48022:SF57">
    <property type="entry name" value="MALTOSE TRANSPORTER, PUTATIVE (AFU_ORTHOLOGUE AFUA_4G00150)-RELATED"/>
    <property type="match status" value="1"/>
</dbReference>
<dbReference type="Proteomes" id="UP001165205">
    <property type="component" value="Unassembled WGS sequence"/>
</dbReference>
<feature type="transmembrane region" description="Helical" evidence="6">
    <location>
        <begin position="97"/>
        <end position="117"/>
    </location>
</feature>
<dbReference type="Pfam" id="PF00083">
    <property type="entry name" value="Sugar_tr"/>
    <property type="match status" value="1"/>
</dbReference>
<dbReference type="Gene3D" id="1.20.1250.20">
    <property type="entry name" value="MFS general substrate transporter like domains"/>
    <property type="match status" value="2"/>
</dbReference>
<feature type="region of interest" description="Disordered" evidence="5">
    <location>
        <begin position="1"/>
        <end position="30"/>
    </location>
</feature>
<dbReference type="GO" id="GO:0016020">
    <property type="term" value="C:membrane"/>
    <property type="evidence" value="ECO:0007669"/>
    <property type="project" value="UniProtKB-SubCell"/>
</dbReference>
<comment type="caution">
    <text evidence="7">The sequence shown here is derived from an EMBL/GenBank/DDBJ whole genome shotgun (WGS) entry which is preliminary data.</text>
</comment>
<protein>
    <submittedName>
        <fullName evidence="7">Unnamed protein product</fullName>
    </submittedName>
</protein>
<evidence type="ECO:0000313" key="7">
    <source>
        <dbReference type="EMBL" id="GMG27700.1"/>
    </source>
</evidence>
<dbReference type="InterPro" id="IPR005829">
    <property type="entry name" value="Sugar_transporter_CS"/>
</dbReference>
<dbReference type="InterPro" id="IPR036259">
    <property type="entry name" value="MFS_trans_sf"/>
</dbReference>
<keyword evidence="3 6" id="KW-1133">Transmembrane helix</keyword>
<evidence type="ECO:0000256" key="5">
    <source>
        <dbReference type="SAM" id="MobiDB-lite"/>
    </source>
</evidence>
<evidence type="ECO:0000313" key="8">
    <source>
        <dbReference type="Proteomes" id="UP001165205"/>
    </source>
</evidence>
<feature type="transmembrane region" description="Helical" evidence="6">
    <location>
        <begin position="129"/>
        <end position="148"/>
    </location>
</feature>
<dbReference type="InterPro" id="IPR005828">
    <property type="entry name" value="MFS_sugar_transport-like"/>
</dbReference>
<gene>
    <name evidence="7" type="ORF">Aory04_000427800</name>
</gene>